<keyword evidence="2" id="KW-1185">Reference proteome</keyword>
<dbReference type="EMBL" id="JOKH01000002">
    <property type="protein sequence ID" value="KEQ17732.1"/>
    <property type="molecule type" value="Genomic_DNA"/>
</dbReference>
<evidence type="ECO:0000313" key="2">
    <source>
        <dbReference type="Proteomes" id="UP000028073"/>
    </source>
</evidence>
<name>A0A081NH09_9GAMM</name>
<organism evidence="1 2">
    <name type="scientific">Endozoicomonas numazuensis</name>
    <dbReference type="NCBI Taxonomy" id="1137799"/>
    <lineage>
        <taxon>Bacteria</taxon>
        <taxon>Pseudomonadati</taxon>
        <taxon>Pseudomonadota</taxon>
        <taxon>Gammaproteobacteria</taxon>
        <taxon>Oceanospirillales</taxon>
        <taxon>Endozoicomonadaceae</taxon>
        <taxon>Endozoicomonas</taxon>
    </lineage>
</organism>
<dbReference type="Proteomes" id="UP000028073">
    <property type="component" value="Unassembled WGS sequence"/>
</dbReference>
<gene>
    <name evidence="1" type="ORF">GZ78_08595</name>
</gene>
<comment type="caution">
    <text evidence="1">The sequence shown here is derived from an EMBL/GenBank/DDBJ whole genome shotgun (WGS) entry which is preliminary data.</text>
</comment>
<dbReference type="OrthoDB" id="9994732at2"/>
<reference evidence="1 2" key="1">
    <citation type="submission" date="2014-06" db="EMBL/GenBank/DDBJ databases">
        <title>Whole Genome Sequences of Three Symbiotic Endozoicomonas Bacteria.</title>
        <authorList>
            <person name="Neave M.J."/>
            <person name="Apprill A."/>
            <person name="Voolstra C.R."/>
        </authorList>
    </citation>
    <scope>NUCLEOTIDE SEQUENCE [LARGE SCALE GENOMIC DNA]</scope>
    <source>
        <strain evidence="1 2">DSM 25634</strain>
    </source>
</reference>
<accession>A0A081NH09</accession>
<protein>
    <submittedName>
        <fullName evidence="1">Uncharacterized protein</fullName>
    </submittedName>
</protein>
<dbReference type="AlphaFoldDB" id="A0A081NH09"/>
<dbReference type="RefSeq" id="WP_152558613.1">
    <property type="nucleotide sequence ID" value="NZ_JOKH01000002.1"/>
</dbReference>
<proteinExistence type="predicted"/>
<sequence>MESRADHGSGERICYKGSVRSSRTPCQLITLFSAKAGHFPFLYLTACVTENRKDLAYRLDDLPQWQQVSLNDFSLLLKRFSLAAENNRKAFYNRR</sequence>
<evidence type="ECO:0000313" key="1">
    <source>
        <dbReference type="EMBL" id="KEQ17732.1"/>
    </source>
</evidence>